<evidence type="ECO:0000313" key="1">
    <source>
        <dbReference type="EMBL" id="KAH9426064.1"/>
    </source>
</evidence>
<gene>
    <name evidence="1" type="ORF">DERP_007004</name>
</gene>
<dbReference type="Proteomes" id="UP000887458">
    <property type="component" value="Unassembled WGS sequence"/>
</dbReference>
<dbReference type="EMBL" id="NJHN03000012">
    <property type="protein sequence ID" value="KAH9426064.1"/>
    <property type="molecule type" value="Genomic_DNA"/>
</dbReference>
<reference evidence="1 2" key="2">
    <citation type="journal article" date="2022" name="Mol. Biol. Evol.">
        <title>Comparative Genomics Reveals Insights into the Divergent Evolution of Astigmatic Mites and Household Pest Adaptations.</title>
        <authorList>
            <person name="Xiong Q."/>
            <person name="Wan A.T."/>
            <person name="Liu X."/>
            <person name="Fung C.S."/>
            <person name="Xiao X."/>
            <person name="Malainual N."/>
            <person name="Hou J."/>
            <person name="Wang L."/>
            <person name="Wang M."/>
            <person name="Yang K.Y."/>
            <person name="Cui Y."/>
            <person name="Leung E.L."/>
            <person name="Nong W."/>
            <person name="Shin S.K."/>
            <person name="Au S.W."/>
            <person name="Jeong K.Y."/>
            <person name="Chew F.T."/>
            <person name="Hui J.H."/>
            <person name="Leung T.F."/>
            <person name="Tungtrongchitr A."/>
            <person name="Zhong N."/>
            <person name="Liu Z."/>
            <person name="Tsui S.K."/>
        </authorList>
    </citation>
    <scope>NUCLEOTIDE SEQUENCE [LARGE SCALE GENOMIC DNA]</scope>
    <source>
        <strain evidence="1">Derp</strain>
    </source>
</reference>
<organism evidence="1 2">
    <name type="scientific">Dermatophagoides pteronyssinus</name>
    <name type="common">European house dust mite</name>
    <dbReference type="NCBI Taxonomy" id="6956"/>
    <lineage>
        <taxon>Eukaryota</taxon>
        <taxon>Metazoa</taxon>
        <taxon>Ecdysozoa</taxon>
        <taxon>Arthropoda</taxon>
        <taxon>Chelicerata</taxon>
        <taxon>Arachnida</taxon>
        <taxon>Acari</taxon>
        <taxon>Acariformes</taxon>
        <taxon>Sarcoptiformes</taxon>
        <taxon>Astigmata</taxon>
        <taxon>Psoroptidia</taxon>
        <taxon>Analgoidea</taxon>
        <taxon>Pyroglyphidae</taxon>
        <taxon>Dermatophagoidinae</taxon>
        <taxon>Dermatophagoides</taxon>
    </lineage>
</organism>
<accession>A0ABQ8JTX1</accession>
<sequence length="65" mass="7728">MSKFKCPLVPFKPYELCSVFFLKFSIPFHSFDLHFFFVFLDFLLLRLSHDKNPDSTIGNLIILKQ</sequence>
<proteinExistence type="predicted"/>
<evidence type="ECO:0000313" key="2">
    <source>
        <dbReference type="Proteomes" id="UP000887458"/>
    </source>
</evidence>
<comment type="caution">
    <text evidence="1">The sequence shown here is derived from an EMBL/GenBank/DDBJ whole genome shotgun (WGS) entry which is preliminary data.</text>
</comment>
<protein>
    <submittedName>
        <fullName evidence="1">Uncharacterized protein</fullName>
    </submittedName>
</protein>
<reference evidence="1 2" key="1">
    <citation type="journal article" date="2018" name="J. Allergy Clin. Immunol.">
        <title>High-quality assembly of Dermatophagoides pteronyssinus genome and transcriptome reveals a wide range of novel allergens.</title>
        <authorList>
            <person name="Liu X.Y."/>
            <person name="Yang K.Y."/>
            <person name="Wang M.Q."/>
            <person name="Kwok J.S."/>
            <person name="Zeng X."/>
            <person name="Yang Z."/>
            <person name="Xiao X.J."/>
            <person name="Lau C.P."/>
            <person name="Li Y."/>
            <person name="Huang Z.M."/>
            <person name="Ba J.G."/>
            <person name="Yim A.K."/>
            <person name="Ouyang C.Y."/>
            <person name="Ngai S.M."/>
            <person name="Chan T.F."/>
            <person name="Leung E.L."/>
            <person name="Liu L."/>
            <person name="Liu Z.G."/>
            <person name="Tsui S.K."/>
        </authorList>
    </citation>
    <scope>NUCLEOTIDE SEQUENCE [LARGE SCALE GENOMIC DNA]</scope>
    <source>
        <strain evidence="1">Derp</strain>
    </source>
</reference>
<name>A0ABQ8JTX1_DERPT</name>
<keyword evidence="2" id="KW-1185">Reference proteome</keyword>